<keyword evidence="2" id="KW-0472">Membrane</keyword>
<dbReference type="EMBL" id="GBHO01012147">
    <property type="protein sequence ID" value="JAG31457.1"/>
    <property type="molecule type" value="Transcribed_RNA"/>
</dbReference>
<feature type="non-terminal residue" evidence="3">
    <location>
        <position position="140"/>
    </location>
</feature>
<sequence>PTAIQYENKYYQGLNGSNTAKNGDIHVSKLKFRSVSLSDSGIYACGAVNEAGIQYREARLMVTPVAKRIPPSAPPGPWKATLFGCAAGFLVVLMTSLCCVRLARSSCSCRKSRASPPRVQGLHRRPPPPRQIWSPEPETS</sequence>
<dbReference type="AlphaFoldDB" id="A0A0A9YEE9"/>
<keyword evidence="3" id="KW-0675">Receptor</keyword>
<organism evidence="3">
    <name type="scientific">Lygus hesperus</name>
    <name type="common">Western plant bug</name>
    <dbReference type="NCBI Taxonomy" id="30085"/>
    <lineage>
        <taxon>Eukaryota</taxon>
        <taxon>Metazoa</taxon>
        <taxon>Ecdysozoa</taxon>
        <taxon>Arthropoda</taxon>
        <taxon>Hexapoda</taxon>
        <taxon>Insecta</taxon>
        <taxon>Pterygota</taxon>
        <taxon>Neoptera</taxon>
        <taxon>Paraneoptera</taxon>
        <taxon>Hemiptera</taxon>
        <taxon>Heteroptera</taxon>
        <taxon>Panheteroptera</taxon>
        <taxon>Cimicomorpha</taxon>
        <taxon>Miridae</taxon>
        <taxon>Mirini</taxon>
        <taxon>Lygus</taxon>
    </lineage>
</organism>
<evidence type="ECO:0000256" key="1">
    <source>
        <dbReference type="SAM" id="MobiDB-lite"/>
    </source>
</evidence>
<dbReference type="InterPro" id="IPR013783">
    <property type="entry name" value="Ig-like_fold"/>
</dbReference>
<keyword evidence="2" id="KW-0812">Transmembrane</keyword>
<protein>
    <submittedName>
        <fullName evidence="3">Fibroblast growth factor receptor 2</fullName>
    </submittedName>
</protein>
<dbReference type="SUPFAM" id="SSF48726">
    <property type="entry name" value="Immunoglobulin"/>
    <property type="match status" value="1"/>
</dbReference>
<reference evidence="3" key="1">
    <citation type="journal article" date="2014" name="PLoS ONE">
        <title>Transcriptome-Based Identification of ABC Transporters in the Western Tarnished Plant Bug Lygus hesperus.</title>
        <authorList>
            <person name="Hull J.J."/>
            <person name="Chaney K."/>
            <person name="Geib S.M."/>
            <person name="Fabrick J.A."/>
            <person name="Brent C.S."/>
            <person name="Walsh D."/>
            <person name="Lavine L.C."/>
        </authorList>
    </citation>
    <scope>NUCLEOTIDE SEQUENCE</scope>
</reference>
<accession>A0A0A9YEE9</accession>
<proteinExistence type="predicted"/>
<dbReference type="InterPro" id="IPR036179">
    <property type="entry name" value="Ig-like_dom_sf"/>
</dbReference>
<feature type="transmembrane region" description="Helical" evidence="2">
    <location>
        <begin position="80"/>
        <end position="103"/>
    </location>
</feature>
<evidence type="ECO:0000256" key="2">
    <source>
        <dbReference type="SAM" id="Phobius"/>
    </source>
</evidence>
<keyword evidence="2" id="KW-1133">Transmembrane helix</keyword>
<feature type="non-terminal residue" evidence="3">
    <location>
        <position position="1"/>
    </location>
</feature>
<feature type="region of interest" description="Disordered" evidence="1">
    <location>
        <begin position="110"/>
        <end position="140"/>
    </location>
</feature>
<evidence type="ECO:0000313" key="3">
    <source>
        <dbReference type="EMBL" id="JAG31457.1"/>
    </source>
</evidence>
<dbReference type="Gene3D" id="2.60.40.10">
    <property type="entry name" value="Immunoglobulins"/>
    <property type="match status" value="1"/>
</dbReference>
<name>A0A0A9YEE9_LYGHE</name>
<gene>
    <name evidence="3" type="primary">FGFR2_2</name>
    <name evidence="3" type="ORF">CM83_103233</name>
</gene>
<reference evidence="3" key="2">
    <citation type="submission" date="2014-07" db="EMBL/GenBank/DDBJ databases">
        <authorList>
            <person name="Hull J."/>
        </authorList>
    </citation>
    <scope>NUCLEOTIDE SEQUENCE</scope>
</reference>